<evidence type="ECO:0000313" key="2">
    <source>
        <dbReference type="Proteomes" id="UP000237271"/>
    </source>
</evidence>
<proteinExistence type="predicted"/>
<comment type="caution">
    <text evidence="1">The sequence shown here is derived from an EMBL/GenBank/DDBJ whole genome shotgun (WGS) entry which is preliminary data.</text>
</comment>
<dbReference type="Proteomes" id="UP000237271">
    <property type="component" value="Unassembled WGS sequence"/>
</dbReference>
<sequence length="66" mass="7725">MNQEEFPHLTDAQFESEDGGHLWRRFTTKLTPTEQVKRIEAFDTYERGLIGHMQGLQTVVELKPVH</sequence>
<organism evidence="1 2">
    <name type="scientific">Phytophthora palmivora</name>
    <dbReference type="NCBI Taxonomy" id="4796"/>
    <lineage>
        <taxon>Eukaryota</taxon>
        <taxon>Sar</taxon>
        <taxon>Stramenopiles</taxon>
        <taxon>Oomycota</taxon>
        <taxon>Peronosporomycetes</taxon>
        <taxon>Peronosporales</taxon>
        <taxon>Peronosporaceae</taxon>
        <taxon>Phytophthora</taxon>
    </lineage>
</organism>
<evidence type="ECO:0008006" key="3">
    <source>
        <dbReference type="Google" id="ProtNLM"/>
    </source>
</evidence>
<evidence type="ECO:0000313" key="1">
    <source>
        <dbReference type="EMBL" id="POM78983.1"/>
    </source>
</evidence>
<dbReference type="EMBL" id="NCKW01001860">
    <property type="protein sequence ID" value="POM78983.1"/>
    <property type="molecule type" value="Genomic_DNA"/>
</dbReference>
<gene>
    <name evidence="1" type="ORF">PHPALM_3423</name>
</gene>
<accession>A0A2P4YME3</accession>
<reference evidence="1 2" key="1">
    <citation type="journal article" date="2017" name="Genome Biol. Evol.">
        <title>Phytophthora megakarya and P. palmivora, closely related causal agents of cacao black pod rot, underwent increases in genome sizes and gene numbers by different mechanisms.</title>
        <authorList>
            <person name="Ali S.S."/>
            <person name="Shao J."/>
            <person name="Lary D.J."/>
            <person name="Kronmiller B."/>
            <person name="Shen D."/>
            <person name="Strem M.D."/>
            <person name="Amoako-Attah I."/>
            <person name="Akrofi A.Y."/>
            <person name="Begoude B.A."/>
            <person name="Ten Hoopen G.M."/>
            <person name="Coulibaly K."/>
            <person name="Kebe B.I."/>
            <person name="Melnick R.L."/>
            <person name="Guiltinan M.J."/>
            <person name="Tyler B.M."/>
            <person name="Meinhardt L.W."/>
            <person name="Bailey B.A."/>
        </authorList>
    </citation>
    <scope>NUCLEOTIDE SEQUENCE [LARGE SCALE GENOMIC DNA]</scope>
    <source>
        <strain evidence="2">sbr112.9</strain>
    </source>
</reference>
<keyword evidence="2" id="KW-1185">Reference proteome</keyword>
<protein>
    <recommendedName>
        <fullName evidence="3">Gag protein</fullName>
    </recommendedName>
</protein>
<name>A0A2P4YME3_9STRA</name>
<dbReference type="AlphaFoldDB" id="A0A2P4YME3"/>